<dbReference type="Proteomes" id="UP001058120">
    <property type="component" value="Chromosome"/>
</dbReference>
<gene>
    <name evidence="1" type="ORF">JBF11_03435</name>
</gene>
<keyword evidence="2" id="KW-1185">Reference proteome</keyword>
<evidence type="ECO:0000313" key="1">
    <source>
        <dbReference type="EMBL" id="UWX06378.1"/>
    </source>
</evidence>
<sequence length="268" mass="31811">MTKSDFMVQHVMDFGYGEYLSADETDYIGRQVEIYNHMYTVVSATKKVSCRQCDVHGRPYKNDALLYLVCNYDVEEQKERMTHYTLASNIARPNSTIIHWAYNVGYYRKNIDECHALYELGKKADRKRKRTRKIQEFMYKQQIEYRENFYKQHTPSWAKSIITASYQVDDSDVMTDYFHAVTKKRVLLGFSKHTRNDARELKKFAALFEPTKELAENCKIEKYYGYQIMGENMGIWSTGWTVSKSNLMDCRVDFEPYLYDILPNMKTK</sequence>
<proteinExistence type="predicted"/>
<dbReference type="RefSeq" id="WP_334315983.1">
    <property type="nucleotide sequence ID" value="NZ_CP065938.1"/>
</dbReference>
<protein>
    <submittedName>
        <fullName evidence="1">Uncharacterized protein</fullName>
    </submittedName>
</protein>
<reference evidence="1" key="1">
    <citation type="submission" date="2020-12" db="EMBL/GenBank/DDBJ databases">
        <title>Taurinivorans muris gen. nov., sp. nov., fundamental and realized metabolic niche of a ubiquitous sulfidogenic bacterium in the murine intestine.</title>
        <authorList>
            <person name="Ye H."/>
            <person name="Hanson B.T."/>
            <person name="Loy A."/>
        </authorList>
    </citation>
    <scope>NUCLEOTIDE SEQUENCE</scope>
    <source>
        <strain evidence="1">LT0009</strain>
    </source>
</reference>
<organism evidence="1 2">
    <name type="scientific">Taurinivorans muris</name>
    <dbReference type="NCBI Taxonomy" id="2787751"/>
    <lineage>
        <taxon>Bacteria</taxon>
        <taxon>Pseudomonadati</taxon>
        <taxon>Thermodesulfobacteriota</taxon>
        <taxon>Desulfovibrionia</taxon>
        <taxon>Desulfovibrionales</taxon>
        <taxon>Desulfovibrionaceae</taxon>
        <taxon>Taurinivorans</taxon>
    </lineage>
</organism>
<evidence type="ECO:0000313" key="2">
    <source>
        <dbReference type="Proteomes" id="UP001058120"/>
    </source>
</evidence>
<accession>A0ABY5Y2H1</accession>
<dbReference type="EMBL" id="CP065938">
    <property type="protein sequence ID" value="UWX06378.1"/>
    <property type="molecule type" value="Genomic_DNA"/>
</dbReference>
<name>A0ABY5Y2H1_9BACT</name>